<dbReference type="PROSITE" id="PS51257">
    <property type="entry name" value="PROKAR_LIPOPROTEIN"/>
    <property type="match status" value="1"/>
</dbReference>
<dbReference type="InterPro" id="IPR053937">
    <property type="entry name" value="GOST_TM"/>
</dbReference>
<feature type="domain" description="GOST seven transmembrane" evidence="10">
    <location>
        <begin position="190"/>
        <end position="459"/>
    </location>
</feature>
<keyword evidence="5 8" id="KW-1133">Transmembrane helix</keyword>
<dbReference type="KEGG" id="cten:18246649"/>
<dbReference type="InterPro" id="IPR053938">
    <property type="entry name" value="PTM1-like_N"/>
</dbReference>
<evidence type="ECO:0000313" key="13">
    <source>
        <dbReference type="Proteomes" id="UP000000707"/>
    </source>
</evidence>
<keyword evidence="6 8" id="KW-0472">Membrane</keyword>
<keyword evidence="3 8" id="KW-0812">Transmembrane</keyword>
<dbReference type="Pfam" id="PF06814">
    <property type="entry name" value="GOST_TM"/>
    <property type="match status" value="1"/>
</dbReference>
<feature type="chain" id="PRO_5003442444" description="Membrane protein PTM1" evidence="9">
    <location>
        <begin position="20"/>
        <end position="564"/>
    </location>
</feature>
<feature type="signal peptide" evidence="9">
    <location>
        <begin position="1"/>
        <end position="19"/>
    </location>
</feature>
<dbReference type="eggNOG" id="KOG2568">
    <property type="taxonomic scope" value="Eukaryota"/>
</dbReference>
<feature type="transmembrane region" description="Helical" evidence="8">
    <location>
        <begin position="391"/>
        <end position="417"/>
    </location>
</feature>
<dbReference type="GO" id="GO:0005794">
    <property type="term" value="C:Golgi apparatus"/>
    <property type="evidence" value="ECO:0007669"/>
    <property type="project" value="TreeGrafter"/>
</dbReference>
<feature type="domain" description="PTM1-like N-terminal" evidence="11">
    <location>
        <begin position="29"/>
        <end position="179"/>
    </location>
</feature>
<evidence type="ECO:0008006" key="14">
    <source>
        <dbReference type="Google" id="ProtNLM"/>
    </source>
</evidence>
<evidence type="ECO:0000256" key="6">
    <source>
        <dbReference type="ARBA" id="ARBA00023136"/>
    </source>
</evidence>
<feature type="transmembrane region" description="Helical" evidence="8">
    <location>
        <begin position="307"/>
        <end position="326"/>
    </location>
</feature>
<dbReference type="HOGENOM" id="CLU_024065_1_0_1"/>
<name>G3AYH1_CANTC</name>
<accession>G3AYH1</accession>
<feature type="transmembrane region" description="Helical" evidence="8">
    <location>
        <begin position="429"/>
        <end position="453"/>
    </location>
</feature>
<keyword evidence="4 9" id="KW-0732">Signal</keyword>
<dbReference type="InterPro" id="IPR009637">
    <property type="entry name" value="GPR107/GPR108-like"/>
</dbReference>
<dbReference type="PANTHER" id="PTHR21229:SF1">
    <property type="entry name" value="GH17801P"/>
    <property type="match status" value="1"/>
</dbReference>
<comment type="subcellular location">
    <subcellularLocation>
        <location evidence="1">Membrane</location>
        <topology evidence="1">Multi-pass membrane protein</topology>
    </subcellularLocation>
</comment>
<evidence type="ECO:0000256" key="7">
    <source>
        <dbReference type="SAM" id="MobiDB-lite"/>
    </source>
</evidence>
<feature type="compositionally biased region" description="Basic and acidic residues" evidence="7">
    <location>
        <begin position="550"/>
        <end position="564"/>
    </location>
</feature>
<evidence type="ECO:0000259" key="10">
    <source>
        <dbReference type="Pfam" id="PF06814"/>
    </source>
</evidence>
<dbReference type="Proteomes" id="UP000000707">
    <property type="component" value="Unassembled WGS sequence"/>
</dbReference>
<feature type="transmembrane region" description="Helical" evidence="8">
    <location>
        <begin position="346"/>
        <end position="370"/>
    </location>
</feature>
<protein>
    <recommendedName>
        <fullName evidence="14">Membrane protein PTM1</fullName>
    </recommendedName>
</protein>
<evidence type="ECO:0000256" key="5">
    <source>
        <dbReference type="ARBA" id="ARBA00022989"/>
    </source>
</evidence>
<gene>
    <name evidence="12" type="ORF">CANTEDRAFT_112723</name>
</gene>
<dbReference type="GeneID" id="18246649"/>
<dbReference type="PANTHER" id="PTHR21229">
    <property type="entry name" value="LUNG SEVEN TRANSMEMBRANE RECEPTOR"/>
    <property type="match status" value="1"/>
</dbReference>
<dbReference type="AlphaFoldDB" id="G3AYH1"/>
<feature type="transmembrane region" description="Helical" evidence="8">
    <location>
        <begin position="226"/>
        <end position="247"/>
    </location>
</feature>
<comment type="similarity">
    <text evidence="2">Belongs to the LU7TM family.</text>
</comment>
<feature type="compositionally biased region" description="Basic and acidic residues" evidence="7">
    <location>
        <begin position="500"/>
        <end position="512"/>
    </location>
</feature>
<evidence type="ECO:0000256" key="3">
    <source>
        <dbReference type="ARBA" id="ARBA00022692"/>
    </source>
</evidence>
<sequence length="564" mass="64285">MKVLIPLLLVCQLLLGCAANRAVYDDSLNSQVCVGMYSKHDWGGSYKPQINLKLSRFGKDKYKKNKKISEQPHTEDIKMTYIIFEYQDFHSIGYHFDDGQVKYICDDTAINSLGICDQKQKGKFIINNNSTKNTILTNQLTHLGQANFSYPINETGFYCVSTFVEDETIKYNGIINFQNAFGQLSASEIPKLPAYGILTLLYAIAIGLFGFQFFKKRKANQILPLQRYLLAMLGLLTFDTLVVWSYYDLLNRSKNPSSGFVIFYMAFLSILNSLKLTFSFFLLLCIALGYGVVVVKLDKKIMLKCKILAGFHFVASLLYLFSSYYNDSVASINSTSSFDDDSSDELLALLPLIPVTVTLCIYYAMILISIKKTTANLNKQRQVIKLKLYESLFRIIFLSFFLTFAGILVASFIFLSMSTTQLIEQSWKSTFFIFEFAPSVIYFIIFMGIAWLWRPTETSYMLAVSQQLSTEENDENNAGTGFELDDLSLLSHSDDEDARVRERDSFELREDVNGALPPSYESAQAHDHHQPVERTDSNTLFELGDESDEEDRHSDDRLRGKNQE</sequence>
<evidence type="ECO:0000256" key="4">
    <source>
        <dbReference type="ARBA" id="ARBA00022729"/>
    </source>
</evidence>
<evidence type="ECO:0000313" key="12">
    <source>
        <dbReference type="EMBL" id="EGV65851.1"/>
    </source>
</evidence>
<dbReference type="GO" id="GO:0005829">
    <property type="term" value="C:cytosol"/>
    <property type="evidence" value="ECO:0007669"/>
    <property type="project" value="GOC"/>
</dbReference>
<dbReference type="Pfam" id="PF21902">
    <property type="entry name" value="PTM1-like_N"/>
    <property type="match status" value="1"/>
</dbReference>
<dbReference type="OrthoDB" id="19932at2759"/>
<dbReference type="GO" id="GO:0016020">
    <property type="term" value="C:membrane"/>
    <property type="evidence" value="ECO:0007669"/>
    <property type="project" value="UniProtKB-SubCell"/>
</dbReference>
<evidence type="ECO:0000259" key="11">
    <source>
        <dbReference type="Pfam" id="PF21902"/>
    </source>
</evidence>
<evidence type="ECO:0000256" key="9">
    <source>
        <dbReference type="SAM" id="SignalP"/>
    </source>
</evidence>
<evidence type="ECO:0000256" key="1">
    <source>
        <dbReference type="ARBA" id="ARBA00004141"/>
    </source>
</evidence>
<evidence type="ECO:0000256" key="2">
    <source>
        <dbReference type="ARBA" id="ARBA00007883"/>
    </source>
</evidence>
<dbReference type="EMBL" id="GL996512">
    <property type="protein sequence ID" value="EGV65851.1"/>
    <property type="molecule type" value="Genomic_DNA"/>
</dbReference>
<proteinExistence type="inferred from homology"/>
<organism evidence="13">
    <name type="scientific">Candida tenuis (strain ATCC 10573 / BCRC 21748 / CBS 615 / JCM 9827 / NBRC 10315 / NRRL Y-1498 / VKM Y-70)</name>
    <name type="common">Yeast</name>
    <name type="synonym">Yamadazyma tenuis</name>
    <dbReference type="NCBI Taxonomy" id="590646"/>
    <lineage>
        <taxon>Eukaryota</taxon>
        <taxon>Fungi</taxon>
        <taxon>Dikarya</taxon>
        <taxon>Ascomycota</taxon>
        <taxon>Saccharomycotina</taxon>
        <taxon>Pichiomycetes</taxon>
        <taxon>Debaryomycetaceae</taxon>
        <taxon>Yamadazyma</taxon>
    </lineage>
</organism>
<feature type="transmembrane region" description="Helical" evidence="8">
    <location>
        <begin position="192"/>
        <end position="214"/>
    </location>
</feature>
<reference evidence="12 13" key="1">
    <citation type="journal article" date="2011" name="Proc. Natl. Acad. Sci. U.S.A.">
        <title>Comparative genomics of xylose-fermenting fungi for enhanced biofuel production.</title>
        <authorList>
            <person name="Wohlbach D.J."/>
            <person name="Kuo A."/>
            <person name="Sato T.K."/>
            <person name="Potts K.M."/>
            <person name="Salamov A.A."/>
            <person name="LaButti K.M."/>
            <person name="Sun H."/>
            <person name="Clum A."/>
            <person name="Pangilinan J.L."/>
            <person name="Lindquist E.A."/>
            <person name="Lucas S."/>
            <person name="Lapidus A."/>
            <person name="Jin M."/>
            <person name="Gunawan C."/>
            <person name="Balan V."/>
            <person name="Dale B.E."/>
            <person name="Jeffries T.W."/>
            <person name="Zinkel R."/>
            <person name="Barry K.W."/>
            <person name="Grigoriev I.V."/>
            <person name="Gasch A.P."/>
        </authorList>
    </citation>
    <scope>NUCLEOTIDE SEQUENCE [LARGE SCALE GENOMIC DNA]</scope>
    <source>
        <strain evidence="13">ATCC 10573 / BCRC 21748 / CBS 615 / JCM 9827 / NBRC 10315 / NRRL Y-1498 / VKM Y-70</strain>
    </source>
</reference>
<feature type="compositionally biased region" description="Basic and acidic residues" evidence="7">
    <location>
        <begin position="524"/>
        <end position="536"/>
    </location>
</feature>
<feature type="region of interest" description="Disordered" evidence="7">
    <location>
        <begin position="500"/>
        <end position="564"/>
    </location>
</feature>
<feature type="transmembrane region" description="Helical" evidence="8">
    <location>
        <begin position="262"/>
        <end position="295"/>
    </location>
</feature>
<dbReference type="GO" id="GO:0042147">
    <property type="term" value="P:retrograde transport, endosome to Golgi"/>
    <property type="evidence" value="ECO:0007669"/>
    <property type="project" value="TreeGrafter"/>
</dbReference>
<evidence type="ECO:0000256" key="8">
    <source>
        <dbReference type="SAM" id="Phobius"/>
    </source>
</evidence>
<keyword evidence="13" id="KW-1185">Reference proteome</keyword>